<dbReference type="InterPro" id="IPR020846">
    <property type="entry name" value="MFS_dom"/>
</dbReference>
<evidence type="ECO:0000313" key="13">
    <source>
        <dbReference type="EMBL" id="GEP83221.1"/>
    </source>
</evidence>
<reference evidence="15 16" key="1">
    <citation type="submission" date="2016-02" db="EMBL/GenBank/DDBJ databases">
        <title>Draft genome sequence of hydrocarbon degrading Staphylococcus saprophyticus Strain CNV2, isolated from crude-oil contaminated soil from Noonmati Oil Refinery, Guwahati, Assam, India.</title>
        <authorList>
            <person name="Mukherjee A."/>
            <person name="Chettri B."/>
            <person name="Langpoklakpam J."/>
            <person name="Singh A.K."/>
            <person name="Chattopadhyay D.J."/>
        </authorList>
    </citation>
    <scope>NUCLEOTIDE SEQUENCE [LARGE SCALE GENOMIC DNA]</scope>
    <source>
        <strain evidence="15 16">CNV2</strain>
    </source>
</reference>
<accession>A0A151A265</accession>
<feature type="region of interest" description="Disordered" evidence="10">
    <location>
        <begin position="33"/>
        <end position="118"/>
    </location>
</feature>
<evidence type="ECO:0000259" key="12">
    <source>
        <dbReference type="PROSITE" id="PS50850"/>
    </source>
</evidence>
<feature type="transmembrane region" description="Helical" evidence="11">
    <location>
        <begin position="242"/>
        <end position="263"/>
    </location>
</feature>
<dbReference type="AlphaFoldDB" id="A0A151A265"/>
<keyword evidence="4" id="KW-0813">Transport</keyword>
<dbReference type="PANTHER" id="PTHR42718">
    <property type="entry name" value="MAJOR FACILITATOR SUPERFAMILY MULTIDRUG TRANSPORTER MFSC"/>
    <property type="match status" value="1"/>
</dbReference>
<dbReference type="CDD" id="cd17503">
    <property type="entry name" value="MFS_LmrB_MDR_like"/>
    <property type="match status" value="1"/>
</dbReference>
<evidence type="ECO:0000256" key="11">
    <source>
        <dbReference type="SAM" id="Phobius"/>
    </source>
</evidence>
<sequence length="638" mass="69875">MTATFIIIYVVIAIILVGLLNLFISKKGKKSTKRQLEQKNYNNDSSSQSYQSKFNIRDKDDTAESNKLSNTDSTEKAVAASVDNEETQSFTSDSAQSTSHDDIQEDAAQDSDFDKINPDSEEARVNEKLKKEHSSFMFGKGTTQMKVLLAMIFGMFIAILNQTLLNVALPKINTDFNISANTGQWLMTGFMLVNGILIPISAFLFNKYSYRKLFLVAMALFTIGSLVCGVSGSFTIMMVGRVLQAIGAGILMPLGTNVFMTIFPPEKRGAAMGTLGIAMILAPAIGPTLSGYIVENYHWNVMFYGMFVIGLISLLISYIWFRVYQVTSNPKADIPGIIFSTIGFGALLYGFSEAGNKSWTSPVIIVSFIIGVIFIIAFVIRELTMRIPMLNLEVLKYSGFTLTTVINMIVTMSLFGGMILLPLYLQNLRGFTPVQSGLLLLPGALIMGVMGPIAGRLLDAIGIKPLAIIGTAIMTYATYELTKLNMNTTYGHLMLIYIVRSFGMSFIMMPIMTAGMNSLPLRLIPHGNALSNTLRQLAGSIGTAILVTVMSNQTTQYSATYAQDLDKTSPFLKDHLQQMAQAMGGEQMATKQILGFVQKLASINGVNSAFLVATGLSLLAFILSLFLKGKEHYISREK</sequence>
<accession>A0A2T4R801</accession>
<gene>
    <name evidence="15" type="ORF">A0131_00775</name>
    <name evidence="14" type="ORF">K8V85_06185</name>
    <name evidence="13" type="ORF">SKL01_23990</name>
</gene>
<evidence type="ECO:0000256" key="10">
    <source>
        <dbReference type="SAM" id="MobiDB-lite"/>
    </source>
</evidence>
<feature type="transmembrane region" description="Helical" evidence="11">
    <location>
        <begin position="437"/>
        <end position="454"/>
    </location>
</feature>
<dbReference type="InterPro" id="IPR011701">
    <property type="entry name" value="MFS"/>
</dbReference>
<reference evidence="14" key="3">
    <citation type="journal article" date="2021" name="PeerJ">
        <title>Extensive microbial diversity within the chicken gut microbiome revealed by metagenomics and culture.</title>
        <authorList>
            <person name="Gilroy R."/>
            <person name="Ravi A."/>
            <person name="Getino M."/>
            <person name="Pursley I."/>
            <person name="Horton D.L."/>
            <person name="Alikhan N.F."/>
            <person name="Baker D."/>
            <person name="Gharbi K."/>
            <person name="Hall N."/>
            <person name="Watson M."/>
            <person name="Adriaenssens E.M."/>
            <person name="Foster-Nyarko E."/>
            <person name="Jarju S."/>
            <person name="Secka A."/>
            <person name="Antonio M."/>
            <person name="Oren A."/>
            <person name="Chaudhuri R.R."/>
            <person name="La Ragione R."/>
            <person name="Hildebrand F."/>
            <person name="Pallen M.J."/>
        </authorList>
    </citation>
    <scope>NUCLEOTIDE SEQUENCE</scope>
    <source>
        <strain evidence="14">CHK149-3286</strain>
    </source>
</reference>
<dbReference type="Proteomes" id="UP000321040">
    <property type="component" value="Unassembled WGS sequence"/>
</dbReference>
<feature type="transmembrane region" description="Helical" evidence="11">
    <location>
        <begin position="6"/>
        <end position="24"/>
    </location>
</feature>
<evidence type="ECO:0000313" key="16">
    <source>
        <dbReference type="Proteomes" id="UP000075418"/>
    </source>
</evidence>
<reference evidence="13 17" key="2">
    <citation type="submission" date="2019-07" db="EMBL/GenBank/DDBJ databases">
        <title>Whole genome shotgun sequence of Staphylococcus kloosii NBRC 109624.</title>
        <authorList>
            <person name="Hosoyama A."/>
            <person name="Uohara A."/>
            <person name="Ohji S."/>
            <person name="Ichikawa N."/>
        </authorList>
    </citation>
    <scope>NUCLEOTIDE SEQUENCE [LARGE SCALE GENOMIC DNA]</scope>
    <source>
        <strain evidence="13 17">NBRC 109624</strain>
    </source>
</reference>
<evidence type="ECO:0000256" key="8">
    <source>
        <dbReference type="ARBA" id="ARBA00023136"/>
    </source>
</evidence>
<reference evidence="14" key="4">
    <citation type="submission" date="2021-09" db="EMBL/GenBank/DDBJ databases">
        <authorList>
            <person name="Gilroy R."/>
        </authorList>
    </citation>
    <scope>NUCLEOTIDE SEQUENCE</scope>
    <source>
        <strain evidence="14">CHK149-3286</strain>
    </source>
</reference>
<keyword evidence="5" id="KW-1003">Cell membrane</keyword>
<dbReference type="PRINTS" id="PR01036">
    <property type="entry name" value="TCRTETB"/>
</dbReference>
<dbReference type="OrthoDB" id="9816041at2"/>
<dbReference type="InterPro" id="IPR036259">
    <property type="entry name" value="MFS_trans_sf"/>
</dbReference>
<feature type="transmembrane region" description="Helical" evidence="11">
    <location>
        <begin position="491"/>
        <end position="512"/>
    </location>
</feature>
<feature type="transmembrane region" description="Helical" evidence="11">
    <location>
        <begin position="363"/>
        <end position="380"/>
    </location>
</feature>
<feature type="compositionally biased region" description="Low complexity" evidence="10">
    <location>
        <begin position="38"/>
        <end position="53"/>
    </location>
</feature>
<dbReference type="Proteomes" id="UP000706163">
    <property type="component" value="Unassembled WGS sequence"/>
</dbReference>
<feature type="transmembrane region" description="Helical" evidence="11">
    <location>
        <begin position="333"/>
        <end position="351"/>
    </location>
</feature>
<comment type="subcellular location">
    <subcellularLocation>
        <location evidence="1">Cell membrane</location>
        <topology evidence="1">Multi-pass membrane protein</topology>
    </subcellularLocation>
</comment>
<evidence type="ECO:0000256" key="7">
    <source>
        <dbReference type="ARBA" id="ARBA00022989"/>
    </source>
</evidence>
<dbReference type="Gene3D" id="1.20.1720.10">
    <property type="entry name" value="Multidrug resistance protein D"/>
    <property type="match status" value="1"/>
</dbReference>
<dbReference type="EMBL" id="DYVT01000069">
    <property type="protein sequence ID" value="HJF67882.1"/>
    <property type="molecule type" value="Genomic_DNA"/>
</dbReference>
<feature type="compositionally biased region" description="Basic and acidic residues" evidence="10">
    <location>
        <begin position="55"/>
        <end position="64"/>
    </location>
</feature>
<evidence type="ECO:0000256" key="1">
    <source>
        <dbReference type="ARBA" id="ARBA00004651"/>
    </source>
</evidence>
<organism evidence="15 16">
    <name type="scientific">Staphylococcus kloosii</name>
    <dbReference type="NCBI Taxonomy" id="29384"/>
    <lineage>
        <taxon>Bacteria</taxon>
        <taxon>Bacillati</taxon>
        <taxon>Bacillota</taxon>
        <taxon>Bacilli</taxon>
        <taxon>Bacillales</taxon>
        <taxon>Staphylococcaceae</taxon>
        <taxon>Staphylococcus</taxon>
    </lineage>
</organism>
<keyword evidence="6 11" id="KW-0812">Transmembrane</keyword>
<evidence type="ECO:0000313" key="17">
    <source>
        <dbReference type="Proteomes" id="UP000321040"/>
    </source>
</evidence>
<keyword evidence="8 11" id="KW-0472">Membrane</keyword>
<dbReference type="GeneID" id="69904558"/>
<dbReference type="InterPro" id="IPR004638">
    <property type="entry name" value="EmrB-like"/>
</dbReference>
<dbReference type="PROSITE" id="PS50850">
    <property type="entry name" value="MFS"/>
    <property type="match status" value="1"/>
</dbReference>
<feature type="transmembrane region" description="Helical" evidence="11">
    <location>
        <begin position="213"/>
        <end position="236"/>
    </location>
</feature>
<dbReference type="Pfam" id="PF07690">
    <property type="entry name" value="MFS_1"/>
    <property type="match status" value="1"/>
</dbReference>
<name>A0A151A265_9STAP</name>
<proteinExistence type="inferred from homology"/>
<dbReference type="Proteomes" id="UP000075418">
    <property type="component" value="Unassembled WGS sequence"/>
</dbReference>
<dbReference type="SUPFAM" id="SSF103473">
    <property type="entry name" value="MFS general substrate transporter"/>
    <property type="match status" value="1"/>
</dbReference>
<dbReference type="GO" id="GO:0005886">
    <property type="term" value="C:plasma membrane"/>
    <property type="evidence" value="ECO:0007669"/>
    <property type="project" value="UniProtKB-SubCell"/>
</dbReference>
<dbReference type="KEGG" id="skl:C7J89_04330"/>
<evidence type="ECO:0000256" key="6">
    <source>
        <dbReference type="ARBA" id="ARBA00022692"/>
    </source>
</evidence>
<feature type="transmembrane region" description="Helical" evidence="11">
    <location>
        <begin position="609"/>
        <end position="627"/>
    </location>
</feature>
<keyword evidence="7 11" id="KW-1133">Transmembrane helix</keyword>
<feature type="transmembrane region" description="Helical" evidence="11">
    <location>
        <begin position="270"/>
        <end position="289"/>
    </location>
</feature>
<comment type="similarity">
    <text evidence="3">Belongs to the major facilitator superfamily. EmrB family.</text>
</comment>
<evidence type="ECO:0000256" key="9">
    <source>
        <dbReference type="ARBA" id="ARBA00040594"/>
    </source>
</evidence>
<dbReference type="PANTHER" id="PTHR42718:SF9">
    <property type="entry name" value="MAJOR FACILITATOR SUPERFAMILY MULTIDRUG TRANSPORTER MFSC"/>
    <property type="match status" value="1"/>
</dbReference>
<evidence type="ECO:0000256" key="3">
    <source>
        <dbReference type="ARBA" id="ARBA00008537"/>
    </source>
</evidence>
<evidence type="ECO:0000256" key="5">
    <source>
        <dbReference type="ARBA" id="ARBA00022475"/>
    </source>
</evidence>
<feature type="transmembrane region" description="Helical" evidence="11">
    <location>
        <begin position="185"/>
        <end position="206"/>
    </location>
</feature>
<dbReference type="EMBL" id="LUGM01000002">
    <property type="protein sequence ID" value="KYH13345.1"/>
    <property type="molecule type" value="Genomic_DNA"/>
</dbReference>
<keyword evidence="17" id="KW-1185">Reference proteome</keyword>
<feature type="domain" description="Major facilitator superfamily (MFS) profile" evidence="12">
    <location>
        <begin position="147"/>
        <end position="632"/>
    </location>
</feature>
<dbReference type="RefSeq" id="WP_061853576.1">
    <property type="nucleotide sequence ID" value="NZ_BKAQ01000025.1"/>
</dbReference>
<comment type="similarity">
    <text evidence="2">Belongs to the major facilitator superfamily. TCR/Tet family.</text>
</comment>
<dbReference type="EMBL" id="BKAQ01000025">
    <property type="protein sequence ID" value="GEP83221.1"/>
    <property type="molecule type" value="Genomic_DNA"/>
</dbReference>
<dbReference type="NCBIfam" id="TIGR00711">
    <property type="entry name" value="efflux_EmrB"/>
    <property type="match status" value="1"/>
</dbReference>
<feature type="transmembrane region" description="Helical" evidence="11">
    <location>
        <begin position="147"/>
        <end position="165"/>
    </location>
</feature>
<evidence type="ECO:0000313" key="15">
    <source>
        <dbReference type="EMBL" id="KYH13345.1"/>
    </source>
</evidence>
<feature type="transmembrane region" description="Helical" evidence="11">
    <location>
        <begin position="301"/>
        <end position="321"/>
    </location>
</feature>
<dbReference type="Gene3D" id="1.20.1250.20">
    <property type="entry name" value="MFS general substrate transporter like domains"/>
    <property type="match status" value="1"/>
</dbReference>
<evidence type="ECO:0000313" key="14">
    <source>
        <dbReference type="EMBL" id="HJF67882.1"/>
    </source>
</evidence>
<feature type="transmembrane region" description="Helical" evidence="11">
    <location>
        <begin position="400"/>
        <end position="425"/>
    </location>
</feature>
<evidence type="ECO:0000256" key="2">
    <source>
        <dbReference type="ARBA" id="ARBA00007520"/>
    </source>
</evidence>
<protein>
    <recommendedName>
        <fullName evidence="9">Quinolone resistance protein NorB</fullName>
    </recommendedName>
</protein>
<feature type="compositionally biased region" description="Polar residues" evidence="10">
    <location>
        <begin position="87"/>
        <end position="98"/>
    </location>
</feature>
<comment type="caution">
    <text evidence="15">The sequence shown here is derived from an EMBL/GenBank/DDBJ whole genome shotgun (WGS) entry which is preliminary data.</text>
</comment>
<dbReference type="GO" id="GO:0022857">
    <property type="term" value="F:transmembrane transporter activity"/>
    <property type="evidence" value="ECO:0007669"/>
    <property type="project" value="InterPro"/>
</dbReference>
<evidence type="ECO:0000256" key="4">
    <source>
        <dbReference type="ARBA" id="ARBA00022448"/>
    </source>
</evidence>